<evidence type="ECO:0000259" key="3">
    <source>
        <dbReference type="Pfam" id="PF00176"/>
    </source>
</evidence>
<dbReference type="GeneID" id="20218934"/>
<dbReference type="GO" id="GO:0005524">
    <property type="term" value="F:ATP binding"/>
    <property type="evidence" value="ECO:0007669"/>
    <property type="project" value="InterPro"/>
</dbReference>
<organism evidence="5">
    <name type="scientific">Aureococcus anophagefferens</name>
    <name type="common">Harmful bloom alga</name>
    <dbReference type="NCBI Taxonomy" id="44056"/>
    <lineage>
        <taxon>Eukaryota</taxon>
        <taxon>Sar</taxon>
        <taxon>Stramenopiles</taxon>
        <taxon>Ochrophyta</taxon>
        <taxon>Pelagophyceae</taxon>
        <taxon>Pelagomonadales</taxon>
        <taxon>Pelagomonadaceae</taxon>
        <taxon>Aureococcus</taxon>
    </lineage>
</organism>
<dbReference type="eggNOG" id="KOG0384">
    <property type="taxonomic scope" value="Eukaryota"/>
</dbReference>
<dbReference type="GO" id="GO:0016887">
    <property type="term" value="F:ATP hydrolysis activity"/>
    <property type="evidence" value="ECO:0007669"/>
    <property type="project" value="TreeGrafter"/>
</dbReference>
<dbReference type="GO" id="GO:0042393">
    <property type="term" value="F:histone binding"/>
    <property type="evidence" value="ECO:0007669"/>
    <property type="project" value="TreeGrafter"/>
</dbReference>
<dbReference type="KEGG" id="aaf:AURANDRAFT_17992"/>
<dbReference type="PANTHER" id="PTHR45623:SF11">
    <property type="entry name" value="KISMET, ISOFORM C"/>
    <property type="match status" value="1"/>
</dbReference>
<dbReference type="GO" id="GO:0140658">
    <property type="term" value="F:ATP-dependent chromatin remodeler activity"/>
    <property type="evidence" value="ECO:0007669"/>
    <property type="project" value="TreeGrafter"/>
</dbReference>
<dbReference type="EMBL" id="GL833194">
    <property type="protein sequence ID" value="EGB03126.1"/>
    <property type="molecule type" value="Genomic_DNA"/>
</dbReference>
<sequence length="61" mass="6491">RGSILADEMGLGKTAQVATFLDGALRRGGGGPCLVVAPLSTIGHWERELEAWTALPWASYH</sequence>
<dbReference type="GO" id="GO:0003682">
    <property type="term" value="F:chromatin binding"/>
    <property type="evidence" value="ECO:0007669"/>
    <property type="project" value="TreeGrafter"/>
</dbReference>
<reference evidence="4 5" key="1">
    <citation type="journal article" date="2011" name="Proc. Natl. Acad. Sci. U.S.A.">
        <title>Niche of harmful alga Aureococcus anophagefferens revealed through ecogenomics.</title>
        <authorList>
            <person name="Gobler C.J."/>
            <person name="Berry D.L."/>
            <person name="Dyhrman S.T."/>
            <person name="Wilhelm S.W."/>
            <person name="Salamov A."/>
            <person name="Lobanov A.V."/>
            <person name="Zhang Y."/>
            <person name="Collier J.L."/>
            <person name="Wurch L.L."/>
            <person name="Kustka A.B."/>
            <person name="Dill B.D."/>
            <person name="Shah M."/>
            <person name="VerBerkmoes N.C."/>
            <person name="Kuo A."/>
            <person name="Terry A."/>
            <person name="Pangilinan J."/>
            <person name="Lindquist E.A."/>
            <person name="Lucas S."/>
            <person name="Paulsen I.T."/>
            <person name="Hattenrath-Lehmann T.K."/>
            <person name="Talmage S.C."/>
            <person name="Walker E.A."/>
            <person name="Koch F."/>
            <person name="Burson A.M."/>
            <person name="Marcoval M.A."/>
            <person name="Tang Y.Z."/>
            <person name="Lecleir G.R."/>
            <person name="Coyne K.J."/>
            <person name="Berg G.M."/>
            <person name="Bertrand E.M."/>
            <person name="Saito M.A."/>
            <person name="Gladyshev V.N."/>
            <person name="Grigoriev I.V."/>
        </authorList>
    </citation>
    <scope>NUCLEOTIDE SEQUENCE [LARGE SCALE GENOMIC DNA]</scope>
    <source>
        <strain evidence="5">CCMP 1984</strain>
    </source>
</reference>
<feature type="domain" description="SNF2 N-terminal" evidence="3">
    <location>
        <begin position="1"/>
        <end position="54"/>
    </location>
</feature>
<comment type="subcellular location">
    <subcellularLocation>
        <location evidence="1">Nucleus</location>
    </subcellularLocation>
</comment>
<dbReference type="AlphaFoldDB" id="F0YP33"/>
<dbReference type="GO" id="GO:0005634">
    <property type="term" value="C:nucleus"/>
    <property type="evidence" value="ECO:0007669"/>
    <property type="project" value="UniProtKB-SubCell"/>
</dbReference>
<dbReference type="InterPro" id="IPR027417">
    <property type="entry name" value="P-loop_NTPase"/>
</dbReference>
<dbReference type="PANTHER" id="PTHR45623">
    <property type="entry name" value="CHROMODOMAIN-HELICASE-DNA-BINDING PROTEIN 3-RELATED-RELATED"/>
    <property type="match status" value="1"/>
</dbReference>
<feature type="non-terminal residue" evidence="4">
    <location>
        <position position="1"/>
    </location>
</feature>
<dbReference type="OrthoDB" id="5857104at2759"/>
<dbReference type="InterPro" id="IPR038718">
    <property type="entry name" value="SNF2-like_sf"/>
</dbReference>
<dbReference type="GO" id="GO:0003677">
    <property type="term" value="F:DNA binding"/>
    <property type="evidence" value="ECO:0007669"/>
    <property type="project" value="TreeGrafter"/>
</dbReference>
<evidence type="ECO:0000256" key="2">
    <source>
        <dbReference type="ARBA" id="ARBA00023242"/>
    </source>
</evidence>
<dbReference type="Gene3D" id="3.40.50.10810">
    <property type="entry name" value="Tandem AAA-ATPase domain"/>
    <property type="match status" value="1"/>
</dbReference>
<proteinExistence type="predicted"/>
<evidence type="ECO:0000313" key="4">
    <source>
        <dbReference type="EMBL" id="EGB03126.1"/>
    </source>
</evidence>
<keyword evidence="2" id="KW-0539">Nucleus</keyword>
<protein>
    <recommendedName>
        <fullName evidence="3">SNF2 N-terminal domain-containing protein</fullName>
    </recommendedName>
</protein>
<dbReference type="InParanoid" id="F0YP33"/>
<accession>F0YP33</accession>
<feature type="non-terminal residue" evidence="4">
    <location>
        <position position="61"/>
    </location>
</feature>
<dbReference type="RefSeq" id="XP_009042176.1">
    <property type="nucleotide sequence ID" value="XM_009043928.1"/>
</dbReference>
<dbReference type="GO" id="GO:0000785">
    <property type="term" value="C:chromatin"/>
    <property type="evidence" value="ECO:0007669"/>
    <property type="project" value="TreeGrafter"/>
</dbReference>
<dbReference type="SUPFAM" id="SSF52540">
    <property type="entry name" value="P-loop containing nucleoside triphosphate hydrolases"/>
    <property type="match status" value="1"/>
</dbReference>
<gene>
    <name evidence="4" type="ORF">AURANDRAFT_17992</name>
</gene>
<name>F0YP33_AURAN</name>
<evidence type="ECO:0000313" key="5">
    <source>
        <dbReference type="Proteomes" id="UP000002729"/>
    </source>
</evidence>
<dbReference type="Proteomes" id="UP000002729">
    <property type="component" value="Unassembled WGS sequence"/>
</dbReference>
<dbReference type="InterPro" id="IPR000330">
    <property type="entry name" value="SNF2_N"/>
</dbReference>
<evidence type="ECO:0000256" key="1">
    <source>
        <dbReference type="ARBA" id="ARBA00004123"/>
    </source>
</evidence>
<keyword evidence="5" id="KW-1185">Reference proteome</keyword>
<dbReference type="Pfam" id="PF00176">
    <property type="entry name" value="SNF2-rel_dom"/>
    <property type="match status" value="1"/>
</dbReference>